<evidence type="ECO:0000313" key="1">
    <source>
        <dbReference type="EMBL" id="PWE52123.1"/>
    </source>
</evidence>
<proteinExistence type="predicted"/>
<keyword evidence="2" id="KW-1185">Reference proteome</keyword>
<sequence length="54" mass="6450">MTERKRFQCLNCGHRFETEVLTPEERREAKREDRPVYGIACPKCHRTDIRSGWG</sequence>
<reference evidence="1 2" key="1">
    <citation type="submission" date="2018-05" db="EMBL/GenBank/DDBJ databases">
        <title>The draft genome of strain NS-104.</title>
        <authorList>
            <person name="Hang P."/>
            <person name="Jiang J."/>
        </authorList>
    </citation>
    <scope>NUCLEOTIDE SEQUENCE [LARGE SCALE GENOMIC DNA]</scope>
    <source>
        <strain evidence="1 2">NS-104</strain>
    </source>
</reference>
<evidence type="ECO:0000313" key="2">
    <source>
        <dbReference type="Proteomes" id="UP000245252"/>
    </source>
</evidence>
<dbReference type="AlphaFoldDB" id="A0A2U2DFM4"/>
<dbReference type="OrthoDB" id="9813321at2"/>
<protein>
    <submittedName>
        <fullName evidence="1">Zinc ribbon domain-containing protein</fullName>
    </submittedName>
</protein>
<organism evidence="1 2">
    <name type="scientific">Metarhizobium album</name>
    <dbReference type="NCBI Taxonomy" id="2182425"/>
    <lineage>
        <taxon>Bacteria</taxon>
        <taxon>Pseudomonadati</taxon>
        <taxon>Pseudomonadota</taxon>
        <taxon>Alphaproteobacteria</taxon>
        <taxon>Hyphomicrobiales</taxon>
        <taxon>Rhizobiaceae</taxon>
        <taxon>Metarhizobium</taxon>
    </lineage>
</organism>
<name>A0A2U2DFM4_9HYPH</name>
<comment type="caution">
    <text evidence="1">The sequence shown here is derived from an EMBL/GenBank/DDBJ whole genome shotgun (WGS) entry which is preliminary data.</text>
</comment>
<dbReference type="Proteomes" id="UP000245252">
    <property type="component" value="Unassembled WGS sequence"/>
</dbReference>
<accession>A0A2U2DFM4</accession>
<dbReference type="EMBL" id="QFBC01000035">
    <property type="protein sequence ID" value="PWE52123.1"/>
    <property type="molecule type" value="Genomic_DNA"/>
</dbReference>
<gene>
    <name evidence="1" type="ORF">DEM27_32695</name>
</gene>